<name>A0AAV1NRC2_SCOSC</name>
<evidence type="ECO:0000313" key="2">
    <source>
        <dbReference type="Proteomes" id="UP001314229"/>
    </source>
</evidence>
<gene>
    <name evidence="1" type="ORF">FSCOSCO3_A009594</name>
</gene>
<proteinExistence type="predicted"/>
<dbReference type="AlphaFoldDB" id="A0AAV1NRC2"/>
<dbReference type="Proteomes" id="UP001314229">
    <property type="component" value="Unassembled WGS sequence"/>
</dbReference>
<comment type="caution">
    <text evidence="1">The sequence shown here is derived from an EMBL/GenBank/DDBJ whole genome shotgun (WGS) entry which is preliminary data.</text>
</comment>
<sequence length="79" mass="8901">MNDVEASLRNLNAVVAKMLTDISIYIQEFADMMKEIIARGGLPESLDFDIKPMVLYVIDTMMEMIQQIDLKGSSITYPA</sequence>
<reference evidence="1 2" key="1">
    <citation type="submission" date="2024-01" db="EMBL/GenBank/DDBJ databases">
        <authorList>
            <person name="Alioto T."/>
            <person name="Alioto T."/>
            <person name="Gomez Garrido J."/>
        </authorList>
    </citation>
    <scope>NUCLEOTIDE SEQUENCE [LARGE SCALE GENOMIC DNA]</scope>
</reference>
<protein>
    <submittedName>
        <fullName evidence="1">Apolipoprotein Bb, tandem duplicate 1</fullName>
    </submittedName>
</protein>
<evidence type="ECO:0000313" key="1">
    <source>
        <dbReference type="EMBL" id="CAK6961808.1"/>
    </source>
</evidence>
<organism evidence="1 2">
    <name type="scientific">Scomber scombrus</name>
    <name type="common">Atlantic mackerel</name>
    <name type="synonym">Scomber vernalis</name>
    <dbReference type="NCBI Taxonomy" id="13677"/>
    <lineage>
        <taxon>Eukaryota</taxon>
        <taxon>Metazoa</taxon>
        <taxon>Chordata</taxon>
        <taxon>Craniata</taxon>
        <taxon>Vertebrata</taxon>
        <taxon>Euteleostomi</taxon>
        <taxon>Actinopterygii</taxon>
        <taxon>Neopterygii</taxon>
        <taxon>Teleostei</taxon>
        <taxon>Neoteleostei</taxon>
        <taxon>Acanthomorphata</taxon>
        <taxon>Pelagiaria</taxon>
        <taxon>Scombriformes</taxon>
        <taxon>Scombridae</taxon>
        <taxon>Scomber</taxon>
    </lineage>
</organism>
<dbReference type="EMBL" id="CAWUFR010000053">
    <property type="protein sequence ID" value="CAK6961808.1"/>
    <property type="molecule type" value="Genomic_DNA"/>
</dbReference>
<accession>A0AAV1NRC2</accession>
<keyword evidence="2" id="KW-1185">Reference proteome</keyword>